<dbReference type="GO" id="GO:0007018">
    <property type="term" value="P:microtubule-based movement"/>
    <property type="evidence" value="ECO:0007669"/>
    <property type="project" value="InterPro"/>
</dbReference>
<evidence type="ECO:0000256" key="3">
    <source>
        <dbReference type="ARBA" id="ARBA00022490"/>
    </source>
</evidence>
<proteinExistence type="inferred from homology"/>
<dbReference type="InterPro" id="IPR042222">
    <property type="entry name" value="Dynein_2_N"/>
</dbReference>
<feature type="compositionally biased region" description="Polar residues" evidence="14">
    <location>
        <begin position="1076"/>
        <end position="1088"/>
    </location>
</feature>
<dbReference type="Pfam" id="PF08385">
    <property type="entry name" value="DHC_N1"/>
    <property type="match status" value="1"/>
</dbReference>
<dbReference type="Proteomes" id="UP000050791">
    <property type="component" value="Unassembled WGS sequence"/>
</dbReference>
<sequence>MLSESHGHKEVRDNASNVIDFAQDKPEMKCLDRELRKSLVDSRFHFLFEKISLHFKIDKSYVLECILDGEQVYLIKSFFNPEGMKALFISLKSEKSDVNERIGVFSRSLVPARPRVVVSTVAEAYALGSCAVFTKVNAELQITAENISKEVTFLTTDLAKDFLNAFGNLLDSLMLPQLRAIPNKVFVEKTVSIDVQKLDLVEYTKKFVKILKETSEFLENRFHFKSFQNKSIEKIQSTLDTKRISSVVNPDMLKELEIYAETWINQLEQVMVIADQIRKEADNTGPRVELEYWRRRMITFNTIFEEMNKHNCKIVFGILSTINCPLVKRWLKLESQVMDYTNEAKNNLKFLSTLEEYCEPLYRCDPVGMLDSIPKLVTMIRLVYEISTFYNTQEKITSLFVKVTNQMIFACKAYITNNYQSTIWTEETEIILKKIIDCCNLHQVYKNSFQRIKTELAAKPNSKQFDLSEIHIFGKYDLFCQRLGEINDIFQMISSYSCLLVSKIEKLDPLIEMYNFAVNKLRNSEFDFLDQRKTEVDDCIMEFKKKMSDIRTSLRSLLDTEMNRHHDLQRSLHIIGQFEKLNLPNLGVDEAHIKSLHRFSQLIEHVGKEYSKFKASPPIGRDIPPIAGKISWAKELYRRIESPMLMLTDKIKLMRSKEGKEITKKYNKLAEVLITYEMVHYRNWINQISFAKVGLRDPLLYQDEGTNRIIVALDPEILVVYREIELLSKWGLDIPEIAVELSQKETQLKLHYNKLKSMLTSINEIEVNLDPMFIKLMRAQFAHLQNLLKPGLCLLNWTSLGINHFIDDVTSYINQLKLLSERANDLKKYRIEQILNEISNITLCELSDSEPWTIDYFLEHTNYLCSKAGDILQIKSQVIQDSVHELIAMLCGAYRLQLMQEEEKDERNMTCIKGSGKSTLSSQKSIYPESAVSRTTGTKSARECRKRLVEDAALRVLEHFHQRTVDTLTKLIRNTLDNLRKCLTLPSILAYDSVNSDGSVQLYFSCHAQLSKPSIILHPSLDDFQKALNTATHLIISVTRHISVWDLRLRNPYGSKEHSEIEESFSSIEEVKKSSQTDSSTHSGNELTREITVSSGTNELVTYTTDERFSVADDEYENKGDENYFNKISQNKEINKLRGMLTNAFSSIQQSAKSSLRHFDQYKSLWEKSKTEEFDKFMSNNPSVTDFEEIIQQFYEKDLREMEANVDLQLGPIEESYSLLAKHSIPVDKEETDKADTLRYEWEKLCKQMLEVQNQLVDVQPEFRNNLLENITTFNENCSTFYDDYDKVGPMVRGIPPREASDRLIIFQNRFDNLYRSYITYSAGEQLFGLPITEHTRLDDIRKQLNLLQKLYLLYNSVLNKTAGYYDIPWSDVKIDVISQELQDFENRCLKLPKALREYPAYDDLRQTLANFDQIIPLLELMTNPAMRERHWKGLATLTGRSFNVDDSEFTLRNILEAPLLEHYDDVEDICISAIKEQDIERKLINLKSEWSAQEFEFVQFKHRGELLLRGDHTLELISLMEDSLMALASLLSNRYNAPFRKDIQNFISRLSNSNEIIEQWLAVQNLWIYLEAVFIGGDIARQLPQEAKRFANVDKSWCRIMQRAHETTHVLTCCIGDEMLSHLLPHLMEQLELCQKSLTGYLEKKRLLFPRFFFVSDPTLLEILGQASDPHTIQAHLLSVFDNIKSVKFHEKQYETILTCYSQEGEVLELEHPVKAEGHVEVWLNKLLKEAQFSLHQIIREGYKVAIDDDVNILEFLATFPAQVGLLGIQFIWTRDSTNALKEARHNKKIMQMTDHEFGRLLNLLIQQTTHNLTQVERTKLETLITIHLHQKDIFSSLVKDRIKSPTDFDWLKQTRFYYLEDSDVCLISITDVNFIYQDEFIGCTERLVVTPLTDRQVFLT</sequence>
<evidence type="ECO:0000256" key="10">
    <source>
        <dbReference type="ARBA" id="ARBA00023069"/>
    </source>
</evidence>
<feature type="region of interest" description="Disordered" evidence="14">
    <location>
        <begin position="1067"/>
        <end position="1088"/>
    </location>
</feature>
<dbReference type="GO" id="GO:0005874">
    <property type="term" value="C:microtubule"/>
    <property type="evidence" value="ECO:0007669"/>
    <property type="project" value="UniProtKB-KW"/>
</dbReference>
<dbReference type="FunFam" id="1.20.140.100:FF:000003">
    <property type="entry name" value="Dynein, axonemal, heavy chain 5"/>
    <property type="match status" value="1"/>
</dbReference>
<keyword evidence="4" id="KW-0493">Microtubule</keyword>
<dbReference type="FunFam" id="1.10.287.2620:FF:000002">
    <property type="entry name" value="Dynein heavy chain 2, axonemal"/>
    <property type="match status" value="1"/>
</dbReference>
<dbReference type="GO" id="GO:0051959">
    <property type="term" value="F:dynein light intermediate chain binding"/>
    <property type="evidence" value="ECO:0007669"/>
    <property type="project" value="InterPro"/>
</dbReference>
<dbReference type="InterPro" id="IPR013602">
    <property type="entry name" value="Dynein_heavy_linker"/>
</dbReference>
<keyword evidence="3" id="KW-0963">Cytoplasm</keyword>
<dbReference type="Pfam" id="PF08393">
    <property type="entry name" value="DHC_N2"/>
    <property type="match status" value="1"/>
</dbReference>
<protein>
    <recommendedName>
        <fullName evidence="19">DHC_N1 domain-containing protein</fullName>
    </recommendedName>
</protein>
<dbReference type="Gene3D" id="1.10.287.2620">
    <property type="match status" value="1"/>
</dbReference>
<dbReference type="WBParaSite" id="SMTH1_11250.1">
    <property type="protein sequence ID" value="SMTH1_11250.1"/>
    <property type="gene ID" value="SMTH1_11250"/>
</dbReference>
<evidence type="ECO:0000256" key="8">
    <source>
        <dbReference type="ARBA" id="ARBA00023017"/>
    </source>
</evidence>
<evidence type="ECO:0000256" key="1">
    <source>
        <dbReference type="ARBA" id="ARBA00004430"/>
    </source>
</evidence>
<dbReference type="Gene3D" id="1.20.58.1120">
    <property type="match status" value="1"/>
</dbReference>
<evidence type="ECO:0000256" key="11">
    <source>
        <dbReference type="ARBA" id="ARBA00023175"/>
    </source>
</evidence>
<keyword evidence="10" id="KW-0969">Cilium</keyword>
<dbReference type="GO" id="GO:0005524">
    <property type="term" value="F:ATP binding"/>
    <property type="evidence" value="ECO:0007669"/>
    <property type="project" value="UniProtKB-KW"/>
</dbReference>
<feature type="domain" description="Dynein heavy chain linker" evidence="16">
    <location>
        <begin position="1338"/>
        <end position="1742"/>
    </location>
</feature>
<name>A0AA85AUM4_9TREM</name>
<evidence type="ECO:0000313" key="18">
    <source>
        <dbReference type="WBParaSite" id="SMTH1_11250.1"/>
    </source>
</evidence>
<evidence type="ECO:0000259" key="15">
    <source>
        <dbReference type="Pfam" id="PF08385"/>
    </source>
</evidence>
<dbReference type="InterPro" id="IPR042228">
    <property type="entry name" value="Dynein_linker_3"/>
</dbReference>
<dbReference type="InterPro" id="IPR013594">
    <property type="entry name" value="Dynein_heavy_tail"/>
</dbReference>
<dbReference type="PANTHER" id="PTHR46532:SF4">
    <property type="entry name" value="AAA+ ATPASE DOMAIN-CONTAINING PROTEIN"/>
    <property type="match status" value="1"/>
</dbReference>
<evidence type="ECO:0000256" key="6">
    <source>
        <dbReference type="ARBA" id="ARBA00022741"/>
    </source>
</evidence>
<evidence type="ECO:0000256" key="9">
    <source>
        <dbReference type="ARBA" id="ARBA00023054"/>
    </source>
</evidence>
<dbReference type="Gene3D" id="1.20.140.100">
    <property type="entry name" value="Dynein heavy chain, N-terminal domain 2"/>
    <property type="match status" value="1"/>
</dbReference>
<dbReference type="GO" id="GO:0005858">
    <property type="term" value="C:axonemal dynein complex"/>
    <property type="evidence" value="ECO:0007669"/>
    <property type="project" value="TreeGrafter"/>
</dbReference>
<keyword evidence="8" id="KW-0243">Dynein</keyword>
<accession>A0AA85AUM4</accession>
<comment type="similarity">
    <text evidence="2">Belongs to the dynein heavy chain family.</text>
</comment>
<keyword evidence="12" id="KW-0206">Cytoskeleton</keyword>
<comment type="subcellular location">
    <subcellularLocation>
        <location evidence="1">Cytoplasm</location>
        <location evidence="1">Cytoskeleton</location>
        <location evidence="1">Cilium axoneme</location>
    </subcellularLocation>
</comment>
<evidence type="ECO:0000256" key="2">
    <source>
        <dbReference type="ARBA" id="ARBA00008887"/>
    </source>
</evidence>
<organism evidence="17 18">
    <name type="scientific">Schistosoma mattheei</name>
    <dbReference type="NCBI Taxonomy" id="31246"/>
    <lineage>
        <taxon>Eukaryota</taxon>
        <taxon>Metazoa</taxon>
        <taxon>Spiralia</taxon>
        <taxon>Lophotrochozoa</taxon>
        <taxon>Platyhelminthes</taxon>
        <taxon>Trematoda</taxon>
        <taxon>Digenea</taxon>
        <taxon>Strigeidida</taxon>
        <taxon>Schistosomatoidea</taxon>
        <taxon>Schistosomatidae</taxon>
        <taxon>Schistosoma</taxon>
    </lineage>
</organism>
<dbReference type="PANTHER" id="PTHR46532">
    <property type="entry name" value="MALE FERTILITY FACTOR KL5"/>
    <property type="match status" value="1"/>
</dbReference>
<keyword evidence="11" id="KW-0505">Motor protein</keyword>
<evidence type="ECO:0000256" key="5">
    <source>
        <dbReference type="ARBA" id="ARBA00022737"/>
    </source>
</evidence>
<keyword evidence="6" id="KW-0547">Nucleotide-binding</keyword>
<evidence type="ECO:0000259" key="16">
    <source>
        <dbReference type="Pfam" id="PF08393"/>
    </source>
</evidence>
<keyword evidence="7" id="KW-0067">ATP-binding</keyword>
<dbReference type="InterPro" id="IPR026983">
    <property type="entry name" value="DHC"/>
</dbReference>
<keyword evidence="9" id="KW-0175">Coiled coil</keyword>
<evidence type="ECO:0000256" key="14">
    <source>
        <dbReference type="SAM" id="MobiDB-lite"/>
    </source>
</evidence>
<evidence type="ECO:0000313" key="17">
    <source>
        <dbReference type="Proteomes" id="UP000050791"/>
    </source>
</evidence>
<evidence type="ECO:0000256" key="12">
    <source>
        <dbReference type="ARBA" id="ARBA00023212"/>
    </source>
</evidence>
<dbReference type="GO" id="GO:0045505">
    <property type="term" value="F:dynein intermediate chain binding"/>
    <property type="evidence" value="ECO:0007669"/>
    <property type="project" value="InterPro"/>
</dbReference>
<feature type="domain" description="Dynein heavy chain tail" evidence="15">
    <location>
        <begin position="254"/>
        <end position="805"/>
    </location>
</feature>
<dbReference type="Gene3D" id="3.20.180.20">
    <property type="entry name" value="Dynein heavy chain, N-terminal domain 2"/>
    <property type="match status" value="1"/>
</dbReference>
<evidence type="ECO:0000256" key="4">
    <source>
        <dbReference type="ARBA" id="ARBA00022701"/>
    </source>
</evidence>
<dbReference type="FunFam" id="1.20.58.1120:FF:000004">
    <property type="entry name" value="Dynein axonemal heavy chain 5"/>
    <property type="match status" value="1"/>
</dbReference>
<reference evidence="18" key="1">
    <citation type="submission" date="2023-11" db="UniProtKB">
        <authorList>
            <consortium name="WormBaseParasite"/>
        </authorList>
    </citation>
    <scope>IDENTIFICATION</scope>
</reference>
<keyword evidence="13" id="KW-0966">Cell projection</keyword>
<keyword evidence="5" id="KW-0677">Repeat</keyword>
<dbReference type="FunFam" id="3.20.180.20:FF:000001">
    <property type="entry name" value="Dynein axonemal heavy chain 5"/>
    <property type="match status" value="1"/>
</dbReference>
<evidence type="ECO:0000256" key="13">
    <source>
        <dbReference type="ARBA" id="ARBA00023273"/>
    </source>
</evidence>
<evidence type="ECO:0000256" key="7">
    <source>
        <dbReference type="ARBA" id="ARBA00022840"/>
    </source>
</evidence>
<evidence type="ECO:0008006" key="19">
    <source>
        <dbReference type="Google" id="ProtNLM"/>
    </source>
</evidence>